<dbReference type="GO" id="GO:0016491">
    <property type="term" value="F:oxidoreductase activity"/>
    <property type="evidence" value="ECO:0007669"/>
    <property type="project" value="UniProtKB-UniRule"/>
</dbReference>
<feature type="transmembrane region" description="Helical" evidence="20">
    <location>
        <begin position="137"/>
        <end position="155"/>
    </location>
</feature>
<evidence type="ECO:0000256" key="4">
    <source>
        <dbReference type="ARBA" id="ARBA00013531"/>
    </source>
</evidence>
<dbReference type="PANTHER" id="PTHR19271:SF16">
    <property type="entry name" value="CYTOCHROME B"/>
    <property type="match status" value="1"/>
</dbReference>
<dbReference type="CDD" id="cd00290">
    <property type="entry name" value="cytochrome_b_C"/>
    <property type="match status" value="1"/>
</dbReference>
<dbReference type="PANTHER" id="PTHR19271">
    <property type="entry name" value="CYTOCHROME B"/>
    <property type="match status" value="1"/>
</dbReference>
<comment type="cofactor">
    <cofactor evidence="19">
        <name>heme</name>
        <dbReference type="ChEBI" id="CHEBI:30413"/>
    </cofactor>
    <text evidence="19">Binds 2 heme groups non-covalently.</text>
</comment>
<feature type="domain" description="Cytochrome b/b6 C-terminal region profile" evidence="22">
    <location>
        <begin position="207"/>
        <end position="376"/>
    </location>
</feature>
<keyword evidence="7 20" id="KW-0679">Respiratory chain</keyword>
<evidence type="ECO:0000256" key="5">
    <source>
        <dbReference type="ARBA" id="ARBA00022448"/>
    </source>
</evidence>
<dbReference type="GO" id="GO:0006122">
    <property type="term" value="P:mitochondrial electron transport, ubiquinol to cytochrome c"/>
    <property type="evidence" value="ECO:0007669"/>
    <property type="project" value="TreeGrafter"/>
</dbReference>
<evidence type="ECO:0000259" key="22">
    <source>
        <dbReference type="PROSITE" id="PS51003"/>
    </source>
</evidence>
<evidence type="ECO:0000256" key="14">
    <source>
        <dbReference type="ARBA" id="ARBA00023075"/>
    </source>
</evidence>
<dbReference type="Pfam" id="PF00033">
    <property type="entry name" value="Cytochrome_B"/>
    <property type="match status" value="1"/>
</dbReference>
<keyword evidence="5 20" id="KW-0813">Transport</keyword>
<evidence type="ECO:0000256" key="9">
    <source>
        <dbReference type="ARBA" id="ARBA00022723"/>
    </source>
</evidence>
<dbReference type="InterPro" id="IPR048259">
    <property type="entry name" value="Cytochrome_b_N_euk/bac"/>
</dbReference>
<feature type="transmembrane region" description="Helical" evidence="20">
    <location>
        <begin position="110"/>
        <end position="130"/>
    </location>
</feature>
<sequence length="376" mass="42447">MRKTHPITKIINNSLIDLPTPTNISAWWNFGSLLGLCLITQLTTGLFLAMHYTADTTLAFSSVAHICRDVQHGWLIRNTHANGASMFFIFIYLHIGRGLYYGSYLYKETWNTGVMLLFLTMATAFVGYVLPWGQMSFWGATVITNLLSAMPYIGSDLVQWIWGGFSVDNATLTRFFTFHFLLPFLIFATMAMHLLFLHETGSNNPLGLNSNNDKIPFHPYFTYKDLLGASAALMMMMYLAMFTPLLLGDPENFTPANPLSTPPHIKPEWYFLFAYAILRSVPNKLGGVLALVMSIMMLLLIPLLHNTPQRTNTYRPMNQTLFWALVANTVVLTWIGGQPVEPPFIAIGQITSLTYFLIPLTLMPATNKLESTMMNW</sequence>
<evidence type="ECO:0000256" key="19">
    <source>
        <dbReference type="PIRSR" id="PIRSR038885-2"/>
    </source>
</evidence>
<dbReference type="GO" id="GO:0008121">
    <property type="term" value="F:quinol-cytochrome-c reductase activity"/>
    <property type="evidence" value="ECO:0007669"/>
    <property type="project" value="InterPro"/>
</dbReference>
<keyword evidence="14" id="KW-0830">Ubiquinone</keyword>
<dbReference type="InterPro" id="IPR016174">
    <property type="entry name" value="Di-haem_cyt_TM"/>
</dbReference>
<evidence type="ECO:0000256" key="18">
    <source>
        <dbReference type="PIRSR" id="PIRSR038885-1"/>
    </source>
</evidence>
<comment type="function">
    <text evidence="1 20">Component of the ubiquinol-cytochrome c reductase complex (complex III or cytochrome b-c1 complex) that is part of the mitochondrial respiratory chain. The b-c1 complex mediates electron transfer from ubiquinol to cytochrome c. Contributes to the generation of a proton gradient across the mitochondrial membrane that is then used for ATP synthesis.</text>
</comment>
<comment type="cofactor">
    <cofactor evidence="20">
        <name>heme b</name>
        <dbReference type="ChEBI" id="CHEBI:60344"/>
    </cofactor>
    <text evidence="20">Binds 2 heme groups non-covalently.</text>
</comment>
<keyword evidence="10" id="KW-0999">Mitochondrion inner membrane</keyword>
<evidence type="ECO:0000256" key="7">
    <source>
        <dbReference type="ARBA" id="ARBA00022660"/>
    </source>
</evidence>
<dbReference type="FunFam" id="1.20.810.10:FF:000002">
    <property type="entry name" value="Cytochrome b"/>
    <property type="match status" value="1"/>
</dbReference>
<reference evidence="23" key="1">
    <citation type="journal article" date="2011" name="Zootaxa">
        <title>High genetic differentiation within the Hemidactylus turcicus complex (Reptilia: Gekkonidae) in the Levant, with comments on the phylogeny and systematics of the genus.</title>
        <authorList>
            <person name="Moravec J."/>
            <person name="Kratochvil L."/>
            <person name="Amr Z.S."/>
            <person name="Jandzik D."/>
            <person name="Smid J."/>
            <person name="Gvozdik V."/>
        </authorList>
    </citation>
    <scope>NUCLEOTIDE SEQUENCE</scope>
    <source>
        <strain evidence="23">HdC1</strain>
    </source>
</reference>
<evidence type="ECO:0000256" key="15">
    <source>
        <dbReference type="ARBA" id="ARBA00023128"/>
    </source>
</evidence>
<dbReference type="Gene3D" id="1.20.810.10">
    <property type="entry name" value="Cytochrome Bc1 Complex, Chain C"/>
    <property type="match status" value="1"/>
</dbReference>
<evidence type="ECO:0000256" key="17">
    <source>
        <dbReference type="ARBA" id="ARBA00061233"/>
    </source>
</evidence>
<dbReference type="PIRSF" id="PIRSF038885">
    <property type="entry name" value="COB"/>
    <property type="match status" value="1"/>
</dbReference>
<evidence type="ECO:0000256" key="11">
    <source>
        <dbReference type="ARBA" id="ARBA00022982"/>
    </source>
</evidence>
<dbReference type="InterPro" id="IPR005798">
    <property type="entry name" value="Cyt_b/b6_C"/>
</dbReference>
<keyword evidence="8 20" id="KW-0812">Transmembrane</keyword>
<feature type="binding site" description="axial binding residue" evidence="19">
    <location>
        <position position="80"/>
    </location>
    <ligand>
        <name>heme b</name>
        <dbReference type="ChEBI" id="CHEBI:60344"/>
        <label>b562</label>
    </ligand>
    <ligandPart>
        <name>Fe</name>
        <dbReference type="ChEBI" id="CHEBI:18248"/>
    </ligandPart>
</feature>
<evidence type="ECO:0000256" key="13">
    <source>
        <dbReference type="ARBA" id="ARBA00023004"/>
    </source>
</evidence>
<dbReference type="SUPFAM" id="SSF81342">
    <property type="entry name" value="Transmembrane di-heme cytochromes"/>
    <property type="match status" value="1"/>
</dbReference>
<feature type="binding site" description="axial binding residue" evidence="19">
    <location>
        <position position="193"/>
    </location>
    <ligand>
        <name>heme b</name>
        <dbReference type="ChEBI" id="CHEBI:60344"/>
        <label>b566</label>
    </ligand>
    <ligandPart>
        <name>Fe</name>
        <dbReference type="ChEBI" id="CHEBI:18248"/>
    </ligandPart>
</feature>
<keyword evidence="16 20" id="KW-0472">Membrane</keyword>
<dbReference type="InterPro" id="IPR036150">
    <property type="entry name" value="Cyt_b/b6_C_sf"/>
</dbReference>
<keyword evidence="11 20" id="KW-0249">Electron transport</keyword>
<keyword evidence="12 20" id="KW-1133">Transmembrane helix</keyword>
<feature type="binding site" evidence="18">
    <location>
        <position position="198"/>
    </location>
    <ligand>
        <name>a ubiquinone</name>
        <dbReference type="ChEBI" id="CHEBI:16389"/>
    </ligand>
</feature>
<keyword evidence="15 20" id="KW-0496">Mitochondrion</keyword>
<evidence type="ECO:0000256" key="3">
    <source>
        <dbReference type="ARBA" id="ARBA00011660"/>
    </source>
</evidence>
<feature type="binding site" description="axial binding residue" evidence="19">
    <location>
        <position position="94"/>
    </location>
    <ligand>
        <name>heme b</name>
        <dbReference type="ChEBI" id="CHEBI:60344"/>
        <label>b566</label>
    </ligand>
    <ligandPart>
        <name>Fe</name>
        <dbReference type="ChEBI" id="CHEBI:18248"/>
    </ligandPart>
</feature>
<comment type="subcellular location">
    <subcellularLocation>
        <location evidence="2">Mitochondrion inner membrane</location>
        <topology evidence="2">Multi-pass membrane protein</topology>
    </subcellularLocation>
</comment>
<evidence type="ECO:0000256" key="1">
    <source>
        <dbReference type="ARBA" id="ARBA00002566"/>
    </source>
</evidence>
<dbReference type="PROSITE" id="PS51003">
    <property type="entry name" value="CYTB_CTER"/>
    <property type="match status" value="1"/>
</dbReference>
<protein>
    <recommendedName>
        <fullName evidence="4 20">Cytochrome b</fullName>
    </recommendedName>
</protein>
<dbReference type="InterPro" id="IPR027387">
    <property type="entry name" value="Cytb/b6-like_sf"/>
</dbReference>
<feature type="transmembrane region" description="Helical" evidence="20">
    <location>
        <begin position="226"/>
        <end position="247"/>
    </location>
</feature>
<feature type="transmembrane region" description="Helical" evidence="20">
    <location>
        <begin position="317"/>
        <end position="337"/>
    </location>
</feature>
<dbReference type="AlphaFoldDB" id="F6L6Y2"/>
<comment type="similarity">
    <text evidence="17 20">Belongs to the cytochrome b family.</text>
</comment>
<feature type="transmembrane region" description="Helical" evidence="20">
    <location>
        <begin position="285"/>
        <end position="305"/>
    </location>
</feature>
<comment type="subunit">
    <text evidence="3">The cytochrome bc1 complex contains 3 respiratory subunits (MT-CYB, CYC1 and UQCRFS1), 2 core proteins (UQCRC1 and UQCRC2) and probably 6 low-molecular weight proteins.</text>
</comment>
<keyword evidence="13 19" id="KW-0408">Iron</keyword>
<gene>
    <name evidence="23" type="primary">Cytb</name>
</gene>
<evidence type="ECO:0000256" key="16">
    <source>
        <dbReference type="ARBA" id="ARBA00023136"/>
    </source>
</evidence>
<dbReference type="PROSITE" id="PS51002">
    <property type="entry name" value="CYTB_NTER"/>
    <property type="match status" value="1"/>
</dbReference>
<evidence type="ECO:0000259" key="21">
    <source>
        <dbReference type="PROSITE" id="PS51002"/>
    </source>
</evidence>
<dbReference type="SUPFAM" id="SSF81648">
    <property type="entry name" value="a domain/subunit of cytochrome bc1 complex (Ubiquinol-cytochrome c reductase)"/>
    <property type="match status" value="1"/>
</dbReference>
<dbReference type="CDD" id="cd00284">
    <property type="entry name" value="Cytochrome_b_N"/>
    <property type="match status" value="1"/>
</dbReference>
<evidence type="ECO:0000256" key="12">
    <source>
        <dbReference type="ARBA" id="ARBA00022989"/>
    </source>
</evidence>
<evidence type="ECO:0000256" key="2">
    <source>
        <dbReference type="ARBA" id="ARBA00004448"/>
    </source>
</evidence>
<keyword evidence="9 19" id="KW-0479">Metal-binding</keyword>
<dbReference type="InterPro" id="IPR005797">
    <property type="entry name" value="Cyt_b/b6_N"/>
</dbReference>
<evidence type="ECO:0000256" key="20">
    <source>
        <dbReference type="RuleBase" id="RU362117"/>
    </source>
</evidence>
<organism evidence="23">
    <name type="scientific">Hemidactylus haitianus</name>
    <dbReference type="NCBI Taxonomy" id="343440"/>
    <lineage>
        <taxon>Eukaryota</taxon>
        <taxon>Metazoa</taxon>
        <taxon>Chordata</taxon>
        <taxon>Craniata</taxon>
        <taxon>Vertebrata</taxon>
        <taxon>Euteleostomi</taxon>
        <taxon>Lepidosauria</taxon>
        <taxon>Squamata</taxon>
        <taxon>Bifurcata</taxon>
        <taxon>Gekkota</taxon>
        <taxon>Gekkonidae</taxon>
        <taxon>Gekkoninae</taxon>
        <taxon>Hemidactylus</taxon>
    </lineage>
</organism>
<evidence type="ECO:0000256" key="10">
    <source>
        <dbReference type="ARBA" id="ARBA00022792"/>
    </source>
</evidence>
<dbReference type="Pfam" id="PF00032">
    <property type="entry name" value="Cytochrom_B_C"/>
    <property type="match status" value="1"/>
</dbReference>
<proteinExistence type="inferred from homology"/>
<evidence type="ECO:0000313" key="23">
    <source>
        <dbReference type="EMBL" id="AEE37275.1"/>
    </source>
</evidence>
<dbReference type="GO" id="GO:0045275">
    <property type="term" value="C:respiratory chain complex III"/>
    <property type="evidence" value="ECO:0007669"/>
    <property type="project" value="InterPro"/>
</dbReference>
<dbReference type="InterPro" id="IPR048260">
    <property type="entry name" value="Cytochrome_b_C_euk/bac"/>
</dbReference>
<feature type="binding site" description="axial binding residue" evidence="19">
    <location>
        <position position="179"/>
    </location>
    <ligand>
        <name>heme b</name>
        <dbReference type="ChEBI" id="CHEBI:60344"/>
        <label>b562</label>
    </ligand>
    <ligandPart>
        <name>Fe</name>
        <dbReference type="ChEBI" id="CHEBI:18248"/>
    </ligandPart>
</feature>
<feature type="transmembrane region" description="Helical" evidence="20">
    <location>
        <begin position="175"/>
        <end position="197"/>
    </location>
</feature>
<dbReference type="GO" id="GO:0005743">
    <property type="term" value="C:mitochondrial inner membrane"/>
    <property type="evidence" value="ECO:0007669"/>
    <property type="project" value="UniProtKB-SubCell"/>
</dbReference>
<name>F6L6Y2_9SAUR</name>
<evidence type="ECO:0000256" key="8">
    <source>
        <dbReference type="ARBA" id="ARBA00022692"/>
    </source>
</evidence>
<feature type="transmembrane region" description="Helical" evidence="20">
    <location>
        <begin position="27"/>
        <end position="49"/>
    </location>
</feature>
<feature type="transmembrane region" description="Helical" evidence="20">
    <location>
        <begin position="343"/>
        <end position="365"/>
    </location>
</feature>
<dbReference type="EMBL" id="HQ833764">
    <property type="protein sequence ID" value="AEE37275.1"/>
    <property type="molecule type" value="Genomic_DNA"/>
</dbReference>
<keyword evidence="6 19" id="KW-0349">Heme</keyword>
<accession>F6L6Y2</accession>
<dbReference type="GO" id="GO:0046872">
    <property type="term" value="F:metal ion binding"/>
    <property type="evidence" value="ECO:0007669"/>
    <property type="project" value="UniProtKB-UniRule"/>
</dbReference>
<dbReference type="InterPro" id="IPR030689">
    <property type="entry name" value="Cytochrome_b"/>
</dbReference>
<evidence type="ECO:0000256" key="6">
    <source>
        <dbReference type="ARBA" id="ARBA00022617"/>
    </source>
</evidence>
<geneLocation type="mitochondrion" evidence="23"/>
<feature type="transmembrane region" description="Helical" evidence="20">
    <location>
        <begin position="84"/>
        <end position="104"/>
    </location>
</feature>
<feature type="domain" description="Cytochrome b/b6 N-terminal region profile" evidence="21">
    <location>
        <begin position="1"/>
        <end position="206"/>
    </location>
</feature>